<evidence type="ECO:0000313" key="3">
    <source>
        <dbReference type="WBParaSite" id="GPUH_0001909501-mRNA-1"/>
    </source>
</evidence>
<dbReference type="OrthoDB" id="5866024at2759"/>
<dbReference type="WBParaSite" id="GPUH_0001909501-mRNA-1">
    <property type="protein sequence ID" value="GPUH_0001909501-mRNA-1"/>
    <property type="gene ID" value="GPUH_0001909501"/>
</dbReference>
<evidence type="ECO:0000313" key="2">
    <source>
        <dbReference type="Proteomes" id="UP000271098"/>
    </source>
</evidence>
<name>A0A183EDM9_9BILA</name>
<organism evidence="3">
    <name type="scientific">Gongylonema pulchrum</name>
    <dbReference type="NCBI Taxonomy" id="637853"/>
    <lineage>
        <taxon>Eukaryota</taxon>
        <taxon>Metazoa</taxon>
        <taxon>Ecdysozoa</taxon>
        <taxon>Nematoda</taxon>
        <taxon>Chromadorea</taxon>
        <taxon>Rhabditida</taxon>
        <taxon>Spirurina</taxon>
        <taxon>Spiruromorpha</taxon>
        <taxon>Spiruroidea</taxon>
        <taxon>Gongylonematidae</taxon>
        <taxon>Gongylonema</taxon>
    </lineage>
</organism>
<dbReference type="AlphaFoldDB" id="A0A183EDM9"/>
<dbReference type="EMBL" id="UYRT01087857">
    <property type="protein sequence ID" value="VDN33088.1"/>
    <property type="molecule type" value="Genomic_DNA"/>
</dbReference>
<gene>
    <name evidence="1" type="ORF">GPUH_LOCUS19070</name>
</gene>
<dbReference type="Proteomes" id="UP000271098">
    <property type="component" value="Unassembled WGS sequence"/>
</dbReference>
<reference evidence="1 2" key="2">
    <citation type="submission" date="2018-11" db="EMBL/GenBank/DDBJ databases">
        <authorList>
            <consortium name="Pathogen Informatics"/>
        </authorList>
    </citation>
    <scope>NUCLEOTIDE SEQUENCE [LARGE SCALE GENOMIC DNA]</scope>
</reference>
<accession>A0A183EDM9</accession>
<protein>
    <submittedName>
        <fullName evidence="3">Piwi domain-containing protein</fullName>
    </submittedName>
</protein>
<sequence>MLQGVNSVPDVTFTILDACRDYQFRVITVLRNKDREHRLLVYRPRAIPVDLPTFAVAPRKVLFCTLYGKMQGF</sequence>
<evidence type="ECO:0000313" key="1">
    <source>
        <dbReference type="EMBL" id="VDN33088.1"/>
    </source>
</evidence>
<proteinExistence type="predicted"/>
<reference evidence="3" key="1">
    <citation type="submission" date="2016-06" db="UniProtKB">
        <authorList>
            <consortium name="WormBaseParasite"/>
        </authorList>
    </citation>
    <scope>IDENTIFICATION</scope>
</reference>
<keyword evidence="2" id="KW-1185">Reference proteome</keyword>